<comment type="similarity">
    <text evidence="1">Belongs to the bacterial sugar transferase family.</text>
</comment>
<evidence type="ECO:0000256" key="2">
    <source>
        <dbReference type="SAM" id="Phobius"/>
    </source>
</evidence>
<gene>
    <name evidence="4" type="ORF">Osc7112_1248</name>
</gene>
<evidence type="ECO:0000259" key="3">
    <source>
        <dbReference type="Pfam" id="PF02397"/>
    </source>
</evidence>
<feature type="transmembrane region" description="Helical" evidence="2">
    <location>
        <begin position="38"/>
        <end position="60"/>
    </location>
</feature>
<feature type="domain" description="Bacterial sugar transferase" evidence="3">
    <location>
        <begin position="32"/>
        <end position="208"/>
    </location>
</feature>
<keyword evidence="2" id="KW-1133">Transmembrane helix</keyword>
<dbReference type="OrthoDB" id="467691at2"/>
<sequence>MSIYELLPIKSNSQISQLNQRVNPNKVSQLVKRVLDRLCAAIALLVFSPVILIVAIAIYIRMGSPIVFSQLRPGKNGEVFQFYKFRTMTSDRDADGNLLPDNERLTALGQFMRKTSLDELPQLWNVLKGEMSFVGPRPLLVQYLERYSPEQARRHDVMPGITGWAQVNGRRLLDGNWPEKFRLDVWYVDNWSLLLDLKILFLTVWKVLRQKEISQEGQATGEEFKGNQ</sequence>
<keyword evidence="5" id="KW-1185">Reference proteome</keyword>
<dbReference type="RefSeq" id="WP_015175116.1">
    <property type="nucleotide sequence ID" value="NC_019729.1"/>
</dbReference>
<reference evidence="4 5" key="1">
    <citation type="submission" date="2012-05" db="EMBL/GenBank/DDBJ databases">
        <title>Finished chromosome of genome of Oscillatoria sp. PCC 7112.</title>
        <authorList>
            <consortium name="US DOE Joint Genome Institute"/>
            <person name="Gugger M."/>
            <person name="Coursin T."/>
            <person name="Rippka R."/>
            <person name="Tandeau De Marsac N."/>
            <person name="Huntemann M."/>
            <person name="Wei C.-L."/>
            <person name="Han J."/>
            <person name="Detter J.C."/>
            <person name="Han C."/>
            <person name="Tapia R."/>
            <person name="Davenport K."/>
            <person name="Daligault H."/>
            <person name="Erkkila T."/>
            <person name="Gu W."/>
            <person name="Munk A.C.C."/>
            <person name="Teshima H."/>
            <person name="Xu Y."/>
            <person name="Chain P."/>
            <person name="Chen A."/>
            <person name="Krypides N."/>
            <person name="Mavromatis K."/>
            <person name="Markowitz V."/>
            <person name="Szeto E."/>
            <person name="Ivanova N."/>
            <person name="Mikhailova N."/>
            <person name="Ovchinnikova G."/>
            <person name="Pagani I."/>
            <person name="Pati A."/>
            <person name="Goodwin L."/>
            <person name="Peters L."/>
            <person name="Pitluck S."/>
            <person name="Woyke T."/>
            <person name="Kerfeld C."/>
        </authorList>
    </citation>
    <scope>NUCLEOTIDE SEQUENCE [LARGE SCALE GENOMIC DNA]</scope>
    <source>
        <strain evidence="4 5">PCC 7112</strain>
    </source>
</reference>
<organism evidence="4 5">
    <name type="scientific">Phormidium nigroviride PCC 7112</name>
    <dbReference type="NCBI Taxonomy" id="179408"/>
    <lineage>
        <taxon>Bacteria</taxon>
        <taxon>Bacillati</taxon>
        <taxon>Cyanobacteriota</taxon>
        <taxon>Cyanophyceae</taxon>
        <taxon>Oscillatoriophycideae</taxon>
        <taxon>Oscillatoriales</taxon>
        <taxon>Oscillatoriaceae</taxon>
        <taxon>Phormidium</taxon>
    </lineage>
</organism>
<dbReference type="Proteomes" id="UP000010478">
    <property type="component" value="Chromosome"/>
</dbReference>
<proteinExistence type="inferred from homology"/>
<dbReference type="Pfam" id="PF02397">
    <property type="entry name" value="Bac_transf"/>
    <property type="match status" value="1"/>
</dbReference>
<dbReference type="InterPro" id="IPR003362">
    <property type="entry name" value="Bact_transf"/>
</dbReference>
<dbReference type="PANTHER" id="PTHR30576:SF8">
    <property type="entry name" value="UNDECAPRENYL-PHOSPHATE GALACTOSE PHOSPHOTRANSFERASE"/>
    <property type="match status" value="1"/>
</dbReference>
<dbReference type="eggNOG" id="COG2148">
    <property type="taxonomic scope" value="Bacteria"/>
</dbReference>
<dbReference type="GO" id="GO:0047360">
    <property type="term" value="F:undecaprenyl-phosphate galactose phosphotransferase activity"/>
    <property type="evidence" value="ECO:0007669"/>
    <property type="project" value="UniProtKB-EC"/>
</dbReference>
<keyword evidence="2" id="KW-0812">Transmembrane</keyword>
<dbReference type="EMBL" id="CP003614">
    <property type="protein sequence ID" value="AFZ05792.1"/>
    <property type="molecule type" value="Genomic_DNA"/>
</dbReference>
<keyword evidence="4" id="KW-0808">Transferase</keyword>
<protein>
    <submittedName>
        <fullName evidence="4">Undecaprenyl-phosphate galactose phosphotransferase</fullName>
        <ecNumber evidence="4">2.7.8.6</ecNumber>
    </submittedName>
</protein>
<evidence type="ECO:0000313" key="5">
    <source>
        <dbReference type="Proteomes" id="UP000010478"/>
    </source>
</evidence>
<dbReference type="STRING" id="179408.Osc7112_1248"/>
<keyword evidence="2" id="KW-0472">Membrane</keyword>
<evidence type="ECO:0000313" key="4">
    <source>
        <dbReference type="EMBL" id="AFZ05792.1"/>
    </source>
</evidence>
<dbReference type="HOGENOM" id="CLU_024920_1_4_3"/>
<name>K9VE87_9CYAN</name>
<dbReference type="PANTHER" id="PTHR30576">
    <property type="entry name" value="COLANIC BIOSYNTHESIS UDP-GLUCOSE LIPID CARRIER TRANSFERASE"/>
    <property type="match status" value="1"/>
</dbReference>
<accession>K9VE87</accession>
<dbReference type="EC" id="2.7.8.6" evidence="4"/>
<evidence type="ECO:0000256" key="1">
    <source>
        <dbReference type="ARBA" id="ARBA00006464"/>
    </source>
</evidence>
<dbReference type="PATRIC" id="fig|179408.3.peg.1519"/>
<dbReference type="KEGG" id="oni:Osc7112_1248"/>
<dbReference type="AlphaFoldDB" id="K9VE87"/>